<gene>
    <name evidence="1" type="ORF">QCA50_005805</name>
</gene>
<sequence>MSRTYQSSVNGIKQEPFSWDQTFHDSVRKATIDWTRSDDHLIAFENYCKEKGHFNHIDWDDLRIRKFVKEEIDKNHRYLERCFYVSQWEETDESAP</sequence>
<protein>
    <submittedName>
        <fullName evidence="1">Uncharacterized protein</fullName>
    </submittedName>
</protein>
<reference evidence="1 2" key="1">
    <citation type="submission" date="2022-09" db="EMBL/GenBank/DDBJ databases">
        <authorList>
            <person name="Palmer J.M."/>
        </authorList>
    </citation>
    <scope>NUCLEOTIDE SEQUENCE [LARGE SCALE GENOMIC DNA]</scope>
    <source>
        <strain evidence="1 2">DSM 7382</strain>
    </source>
</reference>
<dbReference type="AlphaFoldDB" id="A0AAW0GM86"/>
<dbReference type="Proteomes" id="UP001385951">
    <property type="component" value="Unassembled WGS sequence"/>
</dbReference>
<proteinExistence type="predicted"/>
<keyword evidence="2" id="KW-1185">Reference proteome</keyword>
<evidence type="ECO:0000313" key="2">
    <source>
        <dbReference type="Proteomes" id="UP001385951"/>
    </source>
</evidence>
<comment type="caution">
    <text evidence="1">The sequence shown here is derived from an EMBL/GenBank/DDBJ whole genome shotgun (WGS) entry which is preliminary data.</text>
</comment>
<dbReference type="EMBL" id="JASBNA010000006">
    <property type="protein sequence ID" value="KAK7690706.1"/>
    <property type="molecule type" value="Genomic_DNA"/>
</dbReference>
<organism evidence="1 2">
    <name type="scientific">Cerrena zonata</name>
    <dbReference type="NCBI Taxonomy" id="2478898"/>
    <lineage>
        <taxon>Eukaryota</taxon>
        <taxon>Fungi</taxon>
        <taxon>Dikarya</taxon>
        <taxon>Basidiomycota</taxon>
        <taxon>Agaricomycotina</taxon>
        <taxon>Agaricomycetes</taxon>
        <taxon>Polyporales</taxon>
        <taxon>Cerrenaceae</taxon>
        <taxon>Cerrena</taxon>
    </lineage>
</organism>
<accession>A0AAW0GM86</accession>
<name>A0AAW0GM86_9APHY</name>
<evidence type="ECO:0000313" key="1">
    <source>
        <dbReference type="EMBL" id="KAK7690706.1"/>
    </source>
</evidence>